<dbReference type="InterPro" id="IPR003660">
    <property type="entry name" value="HAMP_dom"/>
</dbReference>
<dbReference type="InterPro" id="IPR036097">
    <property type="entry name" value="HisK_dim/P_sf"/>
</dbReference>
<evidence type="ECO:0000256" key="6">
    <source>
        <dbReference type="ARBA" id="ARBA00022475"/>
    </source>
</evidence>
<dbReference type="InterPro" id="IPR004358">
    <property type="entry name" value="Sig_transdc_His_kin-like_C"/>
</dbReference>
<dbReference type="RefSeq" id="WP_169398597.1">
    <property type="nucleotide sequence ID" value="NZ_CP192009.1"/>
</dbReference>
<accession>A0ABX1RLN5</accession>
<keyword evidence="6" id="KW-1003">Cell membrane</keyword>
<dbReference type="SMART" id="SM00387">
    <property type="entry name" value="HATPase_c"/>
    <property type="match status" value="1"/>
</dbReference>
<evidence type="ECO:0000256" key="2">
    <source>
        <dbReference type="ARBA" id="ARBA00001936"/>
    </source>
</evidence>
<keyword evidence="17" id="KW-0902">Two-component regulatory system</keyword>
<evidence type="ECO:0000256" key="20">
    <source>
        <dbReference type="ARBA" id="ARBA00023211"/>
    </source>
</evidence>
<comment type="cofactor">
    <cofactor evidence="3">
        <name>Mg(2+)</name>
        <dbReference type="ChEBI" id="CHEBI:18420"/>
    </cofactor>
</comment>
<evidence type="ECO:0000256" key="10">
    <source>
        <dbReference type="ARBA" id="ARBA00022741"/>
    </source>
</evidence>
<feature type="coiled-coil region" evidence="23">
    <location>
        <begin position="215"/>
        <end position="271"/>
    </location>
</feature>
<dbReference type="PROSITE" id="PS50109">
    <property type="entry name" value="HIS_KIN"/>
    <property type="match status" value="1"/>
</dbReference>
<keyword evidence="13" id="KW-0067">ATP-binding</keyword>
<evidence type="ECO:0000256" key="22">
    <source>
        <dbReference type="ARBA" id="ARBA00041776"/>
    </source>
</evidence>
<evidence type="ECO:0000256" key="13">
    <source>
        <dbReference type="ARBA" id="ARBA00022840"/>
    </source>
</evidence>
<evidence type="ECO:0000313" key="28">
    <source>
        <dbReference type="Proteomes" id="UP001296706"/>
    </source>
</evidence>
<dbReference type="PROSITE" id="PS50885">
    <property type="entry name" value="HAMP"/>
    <property type="match status" value="1"/>
</dbReference>
<sequence length="429" mass="44982">MRRRILQSTLLVVAITALVLGGPLTITTWRLVEDFTRGELTSSLERVAGRLDATLTGANGDFSNVDMRALELAIPAGGRLVLQQAGQPPHVIGPDVGANPVSETIPFGPGGSITLEEPHLVLRAEQVQVTLVVALLVVLSVATGAVVATVTARRLAEPLRGVADRAARLGAGDFRSAPERHGIPELDAVSDVLDTSATALAELVQRERALVGDVSHQLRSRLTALQLRLDELTQHPDPSARREALAALEQAERLSAVLDELLEAARAARAAGAQLQDLREGLSTVADEWRPALRAAGRSLKLRVPAGLLARVTPARIREAVGALVENAIQHGAGTVTLSARAAENSLLIEVSDAGAGVPEELVPHVFDRGVSVGSSTGLGLALARALVEADGGRLELSRARPPMFTIFLPVARADAVVGTPLPVSSPPR</sequence>
<keyword evidence="18" id="KW-0346">Stress response</keyword>
<evidence type="ECO:0000256" key="19">
    <source>
        <dbReference type="ARBA" id="ARBA00023026"/>
    </source>
</evidence>
<evidence type="ECO:0000256" key="23">
    <source>
        <dbReference type="SAM" id="Coils"/>
    </source>
</evidence>
<dbReference type="Gene3D" id="3.30.565.10">
    <property type="entry name" value="Histidine kinase-like ATPase, C-terminal domain"/>
    <property type="match status" value="1"/>
</dbReference>
<dbReference type="EMBL" id="JAAXKY010000105">
    <property type="protein sequence ID" value="NMH80549.1"/>
    <property type="molecule type" value="Genomic_DNA"/>
</dbReference>
<evidence type="ECO:0000256" key="21">
    <source>
        <dbReference type="ARBA" id="ARBA00040454"/>
    </source>
</evidence>
<dbReference type="EC" id="2.7.13.3" evidence="5"/>
<keyword evidence="23" id="KW-0175">Coiled coil</keyword>
<feature type="transmembrane region" description="Helical" evidence="24">
    <location>
        <begin position="129"/>
        <end position="150"/>
    </location>
</feature>
<evidence type="ECO:0000256" key="18">
    <source>
        <dbReference type="ARBA" id="ARBA00023016"/>
    </source>
</evidence>
<dbReference type="Pfam" id="PF18092">
    <property type="entry name" value="DraK_HK_N"/>
    <property type="match status" value="1"/>
</dbReference>
<dbReference type="InterPro" id="IPR040868">
    <property type="entry name" value="DraK_HK_N"/>
</dbReference>
<evidence type="ECO:0000256" key="8">
    <source>
        <dbReference type="ARBA" id="ARBA00022679"/>
    </source>
</evidence>
<keyword evidence="12" id="KW-0378">Hydrolase</keyword>
<proteinExistence type="predicted"/>
<keyword evidence="7" id="KW-0597">Phosphoprotein</keyword>
<feature type="domain" description="Histidine kinase" evidence="25">
    <location>
        <begin position="213"/>
        <end position="413"/>
    </location>
</feature>
<dbReference type="InterPro" id="IPR003661">
    <property type="entry name" value="HisK_dim/P_dom"/>
</dbReference>
<keyword evidence="20" id="KW-0464">Manganese</keyword>
<evidence type="ECO:0000256" key="9">
    <source>
        <dbReference type="ARBA" id="ARBA00022692"/>
    </source>
</evidence>
<evidence type="ECO:0000256" key="3">
    <source>
        <dbReference type="ARBA" id="ARBA00001946"/>
    </source>
</evidence>
<dbReference type="PRINTS" id="PR00344">
    <property type="entry name" value="BCTRLSENSOR"/>
</dbReference>
<evidence type="ECO:0000256" key="14">
    <source>
        <dbReference type="ARBA" id="ARBA00022842"/>
    </source>
</evidence>
<reference evidence="27 28" key="1">
    <citation type="submission" date="2020-04" db="EMBL/GenBank/DDBJ databases">
        <authorList>
            <person name="Klaysubun C."/>
            <person name="Duangmal K."/>
            <person name="Lipun K."/>
        </authorList>
    </citation>
    <scope>NUCLEOTIDE SEQUENCE [LARGE SCALE GENOMIC DNA]</scope>
    <source>
        <strain evidence="27 28">JCM 11839</strain>
    </source>
</reference>
<comment type="cofactor">
    <cofactor evidence="2">
        <name>Mn(2+)</name>
        <dbReference type="ChEBI" id="CHEBI:29035"/>
    </cofactor>
</comment>
<feature type="domain" description="HAMP" evidence="26">
    <location>
        <begin position="153"/>
        <end position="205"/>
    </location>
</feature>
<evidence type="ECO:0000256" key="24">
    <source>
        <dbReference type="SAM" id="Phobius"/>
    </source>
</evidence>
<comment type="subcellular location">
    <subcellularLocation>
        <location evidence="4">Cell membrane</location>
        <topology evidence="4">Multi-pass membrane protein</topology>
    </subcellularLocation>
</comment>
<dbReference type="CDD" id="cd00082">
    <property type="entry name" value="HisKA"/>
    <property type="match status" value="1"/>
</dbReference>
<dbReference type="Proteomes" id="UP001296706">
    <property type="component" value="Unassembled WGS sequence"/>
</dbReference>
<keyword evidence="14" id="KW-0460">Magnesium</keyword>
<organism evidence="27 28">
    <name type="scientific">Pseudonocardia xinjiangensis</name>
    <dbReference type="NCBI Taxonomy" id="75289"/>
    <lineage>
        <taxon>Bacteria</taxon>
        <taxon>Bacillati</taxon>
        <taxon>Actinomycetota</taxon>
        <taxon>Actinomycetes</taxon>
        <taxon>Pseudonocardiales</taxon>
        <taxon>Pseudonocardiaceae</taxon>
        <taxon>Pseudonocardia</taxon>
    </lineage>
</organism>
<dbReference type="InterPro" id="IPR005467">
    <property type="entry name" value="His_kinase_dom"/>
</dbReference>
<keyword evidence="10" id="KW-0547">Nucleotide-binding</keyword>
<dbReference type="Pfam" id="PF02518">
    <property type="entry name" value="HATPase_c"/>
    <property type="match status" value="1"/>
</dbReference>
<evidence type="ECO:0000256" key="4">
    <source>
        <dbReference type="ARBA" id="ARBA00004651"/>
    </source>
</evidence>
<keyword evidence="19" id="KW-0843">Virulence</keyword>
<dbReference type="InterPro" id="IPR003594">
    <property type="entry name" value="HATPase_dom"/>
</dbReference>
<evidence type="ECO:0000256" key="15">
    <source>
        <dbReference type="ARBA" id="ARBA00022912"/>
    </source>
</evidence>
<protein>
    <recommendedName>
        <fullName evidence="21">Signal transduction histidine-protein kinase/phosphatase MprB</fullName>
        <ecNumber evidence="5">2.7.13.3</ecNumber>
    </recommendedName>
    <alternativeName>
        <fullName evidence="22">Mycobacterial persistence regulator B</fullName>
    </alternativeName>
</protein>
<evidence type="ECO:0000259" key="25">
    <source>
        <dbReference type="PROSITE" id="PS50109"/>
    </source>
</evidence>
<keyword evidence="28" id="KW-1185">Reference proteome</keyword>
<comment type="catalytic activity">
    <reaction evidence="1">
        <text>ATP + protein L-histidine = ADP + protein N-phospho-L-histidine.</text>
        <dbReference type="EC" id="2.7.13.3"/>
    </reaction>
</comment>
<evidence type="ECO:0000256" key="16">
    <source>
        <dbReference type="ARBA" id="ARBA00022989"/>
    </source>
</evidence>
<evidence type="ECO:0000256" key="5">
    <source>
        <dbReference type="ARBA" id="ARBA00012438"/>
    </source>
</evidence>
<keyword evidence="9 24" id="KW-0812">Transmembrane</keyword>
<dbReference type="PANTHER" id="PTHR44936:SF9">
    <property type="entry name" value="SENSOR PROTEIN CREC"/>
    <property type="match status" value="1"/>
</dbReference>
<keyword evidence="24" id="KW-0472">Membrane</keyword>
<dbReference type="GO" id="GO:0016301">
    <property type="term" value="F:kinase activity"/>
    <property type="evidence" value="ECO:0007669"/>
    <property type="project" value="UniProtKB-KW"/>
</dbReference>
<name>A0ABX1RLN5_9PSEU</name>
<dbReference type="SUPFAM" id="SSF55874">
    <property type="entry name" value="ATPase domain of HSP90 chaperone/DNA topoisomerase II/histidine kinase"/>
    <property type="match status" value="1"/>
</dbReference>
<evidence type="ECO:0000256" key="12">
    <source>
        <dbReference type="ARBA" id="ARBA00022801"/>
    </source>
</evidence>
<dbReference type="SUPFAM" id="SSF47384">
    <property type="entry name" value="Homodimeric domain of signal transducing histidine kinase"/>
    <property type="match status" value="1"/>
</dbReference>
<evidence type="ECO:0000313" key="27">
    <source>
        <dbReference type="EMBL" id="NMH80549.1"/>
    </source>
</evidence>
<evidence type="ECO:0000259" key="26">
    <source>
        <dbReference type="PROSITE" id="PS50885"/>
    </source>
</evidence>
<evidence type="ECO:0000256" key="7">
    <source>
        <dbReference type="ARBA" id="ARBA00022553"/>
    </source>
</evidence>
<evidence type="ECO:0000256" key="11">
    <source>
        <dbReference type="ARBA" id="ARBA00022777"/>
    </source>
</evidence>
<keyword evidence="11 27" id="KW-0418">Kinase</keyword>
<keyword evidence="15" id="KW-0904">Protein phosphatase</keyword>
<dbReference type="Gene3D" id="1.10.287.130">
    <property type="match status" value="1"/>
</dbReference>
<dbReference type="InterPro" id="IPR036890">
    <property type="entry name" value="HATPase_C_sf"/>
</dbReference>
<dbReference type="InterPro" id="IPR050980">
    <property type="entry name" value="2C_sensor_his_kinase"/>
</dbReference>
<keyword evidence="8" id="KW-0808">Transferase</keyword>
<dbReference type="PANTHER" id="PTHR44936">
    <property type="entry name" value="SENSOR PROTEIN CREC"/>
    <property type="match status" value="1"/>
</dbReference>
<evidence type="ECO:0000256" key="17">
    <source>
        <dbReference type="ARBA" id="ARBA00023012"/>
    </source>
</evidence>
<comment type="caution">
    <text evidence="27">The sequence shown here is derived from an EMBL/GenBank/DDBJ whole genome shotgun (WGS) entry which is preliminary data.</text>
</comment>
<evidence type="ECO:0000256" key="1">
    <source>
        <dbReference type="ARBA" id="ARBA00000085"/>
    </source>
</evidence>
<gene>
    <name evidence="27" type="ORF">HF577_26115</name>
</gene>
<keyword evidence="16 24" id="KW-1133">Transmembrane helix</keyword>